<sequence>MLLRRLSSVFKSGVDDDAVGVAADLNLHSAIVIRAWFVVEIIEPTPGRIVDQPFDSFVFQNGTDQQRSTPQELIVHIPSAFVGRKFHEQSSNYGRAVDVRFVHQSVQVGKKAVTFEQYATSHGRKFWSKTCRILVNSADDVVISAERIKGAQLSPTTTKRFGGVEHKAAYVRADHVEAEQIVFQHAHYGPVELFPVGLIVTEPVERVTRGAEKIRSGQNERSLVRLELLQRFSSCDAHRVSVQAVQVVMHACVHFRLHAHRLAVQTGNVEIFHPWNVFGPIEAVVSTMLSV</sequence>
<keyword evidence="2" id="KW-1185">Reference proteome</keyword>
<proteinExistence type="predicted"/>
<comment type="caution">
    <text evidence="1">The sequence shown here is derived from an EMBL/GenBank/DDBJ whole genome shotgun (WGS) entry which is preliminary data.</text>
</comment>
<dbReference type="OrthoDB" id="10485680at2759"/>
<name>A0A0V1LJ65_9BILA</name>
<dbReference type="AlphaFoldDB" id="A0A0V1LJ65"/>
<dbReference type="Proteomes" id="UP000054721">
    <property type="component" value="Unassembled WGS sequence"/>
</dbReference>
<dbReference type="EMBL" id="JYDW01000040">
    <property type="protein sequence ID" value="KRZ59573.1"/>
    <property type="molecule type" value="Genomic_DNA"/>
</dbReference>
<evidence type="ECO:0000313" key="1">
    <source>
        <dbReference type="EMBL" id="KRZ59573.1"/>
    </source>
</evidence>
<organism evidence="1 2">
    <name type="scientific">Trichinella nativa</name>
    <dbReference type="NCBI Taxonomy" id="6335"/>
    <lineage>
        <taxon>Eukaryota</taxon>
        <taxon>Metazoa</taxon>
        <taxon>Ecdysozoa</taxon>
        <taxon>Nematoda</taxon>
        <taxon>Enoplea</taxon>
        <taxon>Dorylaimia</taxon>
        <taxon>Trichinellida</taxon>
        <taxon>Trichinellidae</taxon>
        <taxon>Trichinella</taxon>
    </lineage>
</organism>
<gene>
    <name evidence="1" type="ORF">T02_2938</name>
</gene>
<reference evidence="1 2" key="1">
    <citation type="submission" date="2015-05" db="EMBL/GenBank/DDBJ databases">
        <title>Evolution of Trichinella species and genotypes.</title>
        <authorList>
            <person name="Korhonen P.K."/>
            <person name="Edoardo P."/>
            <person name="Giuseppe L.R."/>
            <person name="Gasser R.B."/>
        </authorList>
    </citation>
    <scope>NUCLEOTIDE SEQUENCE [LARGE SCALE GENOMIC DNA]</scope>
    <source>
        <strain evidence="1">ISS10</strain>
    </source>
</reference>
<protein>
    <submittedName>
        <fullName evidence="1">Uncharacterized protein</fullName>
    </submittedName>
</protein>
<evidence type="ECO:0000313" key="2">
    <source>
        <dbReference type="Proteomes" id="UP000054721"/>
    </source>
</evidence>
<accession>A0A0V1LJ65</accession>